<dbReference type="GO" id="GO:0004418">
    <property type="term" value="F:hydroxymethylbilane synthase activity"/>
    <property type="evidence" value="ECO:0007669"/>
    <property type="project" value="UniProtKB-UniRule"/>
</dbReference>
<evidence type="ECO:0000256" key="1">
    <source>
        <dbReference type="ARBA" id="ARBA00002869"/>
    </source>
</evidence>
<evidence type="ECO:0000256" key="6">
    <source>
        <dbReference type="ARBA" id="ARBA00023244"/>
    </source>
</evidence>
<dbReference type="Pfam" id="PF03900">
    <property type="entry name" value="Porphobil_deamC"/>
    <property type="match status" value="1"/>
</dbReference>
<dbReference type="SUPFAM" id="SSF53850">
    <property type="entry name" value="Periplasmic binding protein-like II"/>
    <property type="match status" value="1"/>
</dbReference>
<dbReference type="GO" id="GO:0006782">
    <property type="term" value="P:protoporphyrinogen IX biosynthetic process"/>
    <property type="evidence" value="ECO:0007669"/>
    <property type="project" value="UniProtKB-UniRule"/>
</dbReference>
<evidence type="ECO:0000259" key="9">
    <source>
        <dbReference type="Pfam" id="PF01379"/>
    </source>
</evidence>
<dbReference type="EC" id="2.5.1.61" evidence="8"/>
<dbReference type="EMBL" id="NXLW01000006">
    <property type="protein sequence ID" value="RDU72511.1"/>
    <property type="molecule type" value="Genomic_DNA"/>
</dbReference>
<sequence>MTDSINNSTQSTIPHQYLQKLCSSTLKLGSRGSMLALWQANHIKERLESSGIKVEIQIVKTKGDKLLDAPLAKIGGKGLFTKELEHKLLDGEIDLAVHSLKDVPVNIEPKLCLAAITAREDSRDCFVSKKYPSLQDLPAHAKVGTTSLRRSMQIKTMRPDLDTQNLRGNVQTRIQRLINGDFHAIILAMAGLKRLEISSNGTENGHTHSPYYIVPFHTSEMIPAMGQGALGIECRDIKHFPESRDQAIYHILSSLHDEESAVCCLIERSFIRLLGGSCQSPIGIHAQTLSSQTIQIECIAGNLEASKILRDKKICHKNDVQYTLQDMVNELKQQGIEFLLQEVAQET</sequence>
<dbReference type="HAMAP" id="MF_00260">
    <property type="entry name" value="Porphobil_deam"/>
    <property type="match status" value="1"/>
</dbReference>
<organism evidence="11 12">
    <name type="scientific">Helicobacter aurati</name>
    <dbReference type="NCBI Taxonomy" id="137778"/>
    <lineage>
        <taxon>Bacteria</taxon>
        <taxon>Pseudomonadati</taxon>
        <taxon>Campylobacterota</taxon>
        <taxon>Epsilonproteobacteria</taxon>
        <taxon>Campylobacterales</taxon>
        <taxon>Helicobacteraceae</taxon>
        <taxon>Helicobacter</taxon>
    </lineage>
</organism>
<dbReference type="PANTHER" id="PTHR11557">
    <property type="entry name" value="PORPHOBILINOGEN DEAMINASE"/>
    <property type="match status" value="1"/>
</dbReference>
<evidence type="ECO:0000313" key="11">
    <source>
        <dbReference type="EMBL" id="RDU72511.1"/>
    </source>
</evidence>
<dbReference type="PANTHER" id="PTHR11557:SF0">
    <property type="entry name" value="PORPHOBILINOGEN DEAMINASE"/>
    <property type="match status" value="1"/>
</dbReference>
<comment type="function">
    <text evidence="1 8">Tetrapolymerization of the monopyrrole PBG into the hydroxymethylbilane pre-uroporphyrinogen in several discrete steps.</text>
</comment>
<dbReference type="PROSITE" id="PS00533">
    <property type="entry name" value="PORPHOBILINOGEN_DEAM"/>
    <property type="match status" value="1"/>
</dbReference>
<dbReference type="GO" id="GO:0005737">
    <property type="term" value="C:cytoplasm"/>
    <property type="evidence" value="ECO:0007669"/>
    <property type="project" value="UniProtKB-UniRule"/>
</dbReference>
<comment type="caution">
    <text evidence="11">The sequence shown here is derived from an EMBL/GenBank/DDBJ whole genome shotgun (WGS) entry which is preliminary data.</text>
</comment>
<comment type="cofactor">
    <cofactor evidence="8">
        <name>dipyrromethane</name>
        <dbReference type="ChEBI" id="CHEBI:60342"/>
    </cofactor>
    <text evidence="8">Binds 1 dipyrromethane group covalently.</text>
</comment>
<dbReference type="PRINTS" id="PR00151">
    <property type="entry name" value="PORPHBDMNASE"/>
</dbReference>
<dbReference type="PIRSF" id="PIRSF001438">
    <property type="entry name" value="4pyrrol_synth_OHMeBilane_synth"/>
    <property type="match status" value="1"/>
</dbReference>
<reference evidence="11 12" key="1">
    <citation type="submission" date="2018-04" db="EMBL/GenBank/DDBJ databases">
        <title>Novel Campyloabacter and Helicobacter Species and Strains.</title>
        <authorList>
            <person name="Mannion A.J."/>
            <person name="Shen Z."/>
            <person name="Fox J.G."/>
        </authorList>
    </citation>
    <scope>NUCLEOTIDE SEQUENCE [LARGE SCALE GENOMIC DNA]</scope>
    <source>
        <strain evidence="11 12">MIT 97-5075</strain>
    </source>
</reference>
<feature type="domain" description="Porphobilinogen deaminase N-terminal" evidence="9">
    <location>
        <begin position="26"/>
        <end position="236"/>
    </location>
</feature>
<dbReference type="FunFam" id="3.40.190.10:FF:000005">
    <property type="entry name" value="Porphobilinogen deaminase"/>
    <property type="match status" value="1"/>
</dbReference>
<dbReference type="InterPro" id="IPR022418">
    <property type="entry name" value="Porphobilinogen_deaminase_C"/>
</dbReference>
<comment type="miscellaneous">
    <text evidence="8">The porphobilinogen subunits are added to the dipyrromethane group.</text>
</comment>
<comment type="pathway">
    <text evidence="2">Porphyrin-containing compound metabolism; protoporphyrin-IX biosynthesis; coproporphyrinogen-III from 5-aminolevulinate: step 2/4.</text>
</comment>
<gene>
    <name evidence="8" type="primary">hemC</name>
    <name evidence="11" type="ORF">CQA66_04145</name>
</gene>
<dbReference type="RefSeq" id="WP_104763496.1">
    <property type="nucleotide sequence ID" value="NZ_FZPM01000025.1"/>
</dbReference>
<dbReference type="InterPro" id="IPR022419">
    <property type="entry name" value="Porphobilin_deaminase_cofac_BS"/>
</dbReference>
<dbReference type="OrthoDB" id="9810298at2"/>
<evidence type="ECO:0000313" key="12">
    <source>
        <dbReference type="Proteomes" id="UP000256424"/>
    </source>
</evidence>
<evidence type="ECO:0000256" key="3">
    <source>
        <dbReference type="ARBA" id="ARBA00005638"/>
    </source>
</evidence>
<dbReference type="NCBIfam" id="TIGR00212">
    <property type="entry name" value="hemC"/>
    <property type="match status" value="1"/>
</dbReference>
<dbReference type="FunFam" id="3.40.190.10:FF:000004">
    <property type="entry name" value="Porphobilinogen deaminase"/>
    <property type="match status" value="1"/>
</dbReference>
<comment type="subunit">
    <text evidence="4 8">Monomer.</text>
</comment>
<dbReference type="InterPro" id="IPR036803">
    <property type="entry name" value="Porphobilinogen_deaminase_C_sf"/>
</dbReference>
<dbReference type="UniPathway" id="UPA00251">
    <property type="reaction ID" value="UER00319"/>
</dbReference>
<evidence type="ECO:0000256" key="5">
    <source>
        <dbReference type="ARBA" id="ARBA00022679"/>
    </source>
</evidence>
<name>A0A3D8J6R5_9HELI</name>
<protein>
    <recommendedName>
        <fullName evidence="8">Porphobilinogen deaminase</fullName>
        <shortName evidence="8">PBG</shortName>
        <ecNumber evidence="8">2.5.1.61</ecNumber>
    </recommendedName>
    <alternativeName>
        <fullName evidence="8">Hydroxymethylbilane synthase</fullName>
        <shortName evidence="8">HMBS</shortName>
    </alternativeName>
    <alternativeName>
        <fullName evidence="8">Pre-uroporphyrinogen synthase</fullName>
    </alternativeName>
</protein>
<dbReference type="CDD" id="cd13646">
    <property type="entry name" value="PBP2_EcHMBS_like"/>
    <property type="match status" value="1"/>
</dbReference>
<evidence type="ECO:0000256" key="7">
    <source>
        <dbReference type="ARBA" id="ARBA00048169"/>
    </source>
</evidence>
<dbReference type="Pfam" id="PF01379">
    <property type="entry name" value="Porphobil_deam"/>
    <property type="match status" value="1"/>
</dbReference>
<keyword evidence="5 8" id="KW-0808">Transferase</keyword>
<evidence type="ECO:0000256" key="4">
    <source>
        <dbReference type="ARBA" id="ARBA00011245"/>
    </source>
</evidence>
<dbReference type="Gene3D" id="3.30.160.40">
    <property type="entry name" value="Porphobilinogen deaminase, C-terminal domain"/>
    <property type="match status" value="1"/>
</dbReference>
<comment type="catalytic activity">
    <reaction evidence="7 8">
        <text>4 porphobilinogen + H2O = hydroxymethylbilane + 4 NH4(+)</text>
        <dbReference type="Rhea" id="RHEA:13185"/>
        <dbReference type="ChEBI" id="CHEBI:15377"/>
        <dbReference type="ChEBI" id="CHEBI:28938"/>
        <dbReference type="ChEBI" id="CHEBI:57845"/>
        <dbReference type="ChEBI" id="CHEBI:58126"/>
        <dbReference type="EC" id="2.5.1.61"/>
    </reaction>
</comment>
<feature type="modified residue" description="S-(dipyrrolylmethanemethyl)cysteine" evidence="8">
    <location>
        <position position="278"/>
    </location>
</feature>
<dbReference type="Gene3D" id="3.40.190.10">
    <property type="entry name" value="Periplasmic binding protein-like II"/>
    <property type="match status" value="2"/>
</dbReference>
<proteinExistence type="inferred from homology"/>
<keyword evidence="6 8" id="KW-0627">Porphyrin biosynthesis</keyword>
<accession>A0A3D8J6R5</accession>
<dbReference type="AlphaFoldDB" id="A0A3D8J6R5"/>
<dbReference type="InterPro" id="IPR022417">
    <property type="entry name" value="Porphobilin_deaminase_N"/>
</dbReference>
<dbReference type="SUPFAM" id="SSF54782">
    <property type="entry name" value="Porphobilinogen deaminase (hydroxymethylbilane synthase), C-terminal domain"/>
    <property type="match status" value="1"/>
</dbReference>
<evidence type="ECO:0000256" key="2">
    <source>
        <dbReference type="ARBA" id="ARBA00004735"/>
    </source>
</evidence>
<feature type="domain" description="Porphobilinogen deaminase C-terminal" evidence="10">
    <location>
        <begin position="262"/>
        <end position="313"/>
    </location>
</feature>
<comment type="similarity">
    <text evidence="3 8">Belongs to the HMBS family.</text>
</comment>
<keyword evidence="12" id="KW-1185">Reference proteome</keyword>
<evidence type="ECO:0000256" key="8">
    <source>
        <dbReference type="HAMAP-Rule" id="MF_00260"/>
    </source>
</evidence>
<dbReference type="InterPro" id="IPR000860">
    <property type="entry name" value="HemC"/>
</dbReference>
<evidence type="ECO:0000259" key="10">
    <source>
        <dbReference type="Pfam" id="PF03900"/>
    </source>
</evidence>
<dbReference type="Proteomes" id="UP000256424">
    <property type="component" value="Unassembled WGS sequence"/>
</dbReference>